<reference evidence="2" key="2">
    <citation type="submission" date="2015-01" db="EMBL/GenBank/DDBJ databases">
        <title>Evolutionary Origins and Diversification of the Mycorrhizal Mutualists.</title>
        <authorList>
            <consortium name="DOE Joint Genome Institute"/>
            <consortium name="Mycorrhizal Genomics Consortium"/>
            <person name="Kohler A."/>
            <person name="Kuo A."/>
            <person name="Nagy L.G."/>
            <person name="Floudas D."/>
            <person name="Copeland A."/>
            <person name="Barry K.W."/>
            <person name="Cichocki N."/>
            <person name="Veneault-Fourrey C."/>
            <person name="LaButti K."/>
            <person name="Lindquist E.A."/>
            <person name="Lipzen A."/>
            <person name="Lundell T."/>
            <person name="Morin E."/>
            <person name="Murat C."/>
            <person name="Riley R."/>
            <person name="Ohm R."/>
            <person name="Sun H."/>
            <person name="Tunlid A."/>
            <person name="Henrissat B."/>
            <person name="Grigoriev I.V."/>
            <person name="Hibbett D.S."/>
            <person name="Martin F."/>
        </authorList>
    </citation>
    <scope>NUCLEOTIDE SEQUENCE [LARGE SCALE GENOMIC DNA]</scope>
    <source>
        <strain evidence="2">441</strain>
    </source>
</reference>
<dbReference type="AlphaFoldDB" id="A0A0C9ZW86"/>
<protein>
    <submittedName>
        <fullName evidence="1">Uncharacterized protein</fullName>
    </submittedName>
</protein>
<evidence type="ECO:0000313" key="1">
    <source>
        <dbReference type="EMBL" id="KIK26462.1"/>
    </source>
</evidence>
<accession>A0A0C9ZW86</accession>
<keyword evidence="2" id="KW-1185">Reference proteome</keyword>
<proteinExistence type="predicted"/>
<evidence type="ECO:0000313" key="2">
    <source>
        <dbReference type="Proteomes" id="UP000054018"/>
    </source>
</evidence>
<name>A0A0C9ZW86_9AGAM</name>
<dbReference type="EMBL" id="KN833701">
    <property type="protein sequence ID" value="KIK26462.1"/>
    <property type="molecule type" value="Genomic_DNA"/>
</dbReference>
<sequence>MFSSSRSSASLYAVSAVLGLLRKKRELSDVFALLMDHLLKEKGGILYRNGVTQSEALRPGQLAEQLVRYTAPLWM</sequence>
<dbReference type="HOGENOM" id="CLU_2671985_0_0_1"/>
<gene>
    <name evidence="1" type="ORF">PISMIDRAFT_675819</name>
</gene>
<dbReference type="Proteomes" id="UP000054018">
    <property type="component" value="Unassembled WGS sequence"/>
</dbReference>
<reference evidence="1 2" key="1">
    <citation type="submission" date="2014-04" db="EMBL/GenBank/DDBJ databases">
        <authorList>
            <consortium name="DOE Joint Genome Institute"/>
            <person name="Kuo A."/>
            <person name="Kohler A."/>
            <person name="Costa M.D."/>
            <person name="Nagy L.G."/>
            <person name="Floudas D."/>
            <person name="Copeland A."/>
            <person name="Barry K.W."/>
            <person name="Cichocki N."/>
            <person name="Veneault-Fourrey C."/>
            <person name="LaButti K."/>
            <person name="Lindquist E.A."/>
            <person name="Lipzen A."/>
            <person name="Lundell T."/>
            <person name="Morin E."/>
            <person name="Murat C."/>
            <person name="Sun H."/>
            <person name="Tunlid A."/>
            <person name="Henrissat B."/>
            <person name="Grigoriev I.V."/>
            <person name="Hibbett D.S."/>
            <person name="Martin F."/>
            <person name="Nordberg H.P."/>
            <person name="Cantor M.N."/>
            <person name="Hua S.X."/>
        </authorList>
    </citation>
    <scope>NUCLEOTIDE SEQUENCE [LARGE SCALE GENOMIC DNA]</scope>
    <source>
        <strain evidence="1 2">441</strain>
    </source>
</reference>
<organism evidence="1 2">
    <name type="scientific">Pisolithus microcarpus 441</name>
    <dbReference type="NCBI Taxonomy" id="765257"/>
    <lineage>
        <taxon>Eukaryota</taxon>
        <taxon>Fungi</taxon>
        <taxon>Dikarya</taxon>
        <taxon>Basidiomycota</taxon>
        <taxon>Agaricomycotina</taxon>
        <taxon>Agaricomycetes</taxon>
        <taxon>Agaricomycetidae</taxon>
        <taxon>Boletales</taxon>
        <taxon>Sclerodermatineae</taxon>
        <taxon>Pisolithaceae</taxon>
        <taxon>Pisolithus</taxon>
    </lineage>
</organism>